<dbReference type="KEGG" id="sjv:SJAV_15900"/>
<dbReference type="FunFam" id="2.40.50.360:FF:000001">
    <property type="entry name" value="RuvB-like helicase"/>
    <property type="match status" value="1"/>
</dbReference>
<dbReference type="EMBL" id="AP031322">
    <property type="protein sequence ID" value="BFH73646.1"/>
    <property type="molecule type" value="Genomic_DNA"/>
</dbReference>
<dbReference type="Pfam" id="PF17856">
    <property type="entry name" value="TIP49_C"/>
    <property type="match status" value="1"/>
</dbReference>
<dbReference type="InterPro" id="IPR003593">
    <property type="entry name" value="AAA+_ATPase"/>
</dbReference>
<dbReference type="Gene3D" id="2.40.50.360">
    <property type="entry name" value="RuvB-like helicase, domain II"/>
    <property type="match status" value="1"/>
</dbReference>
<evidence type="ECO:0000256" key="4">
    <source>
        <dbReference type="ARBA" id="ARBA00022801"/>
    </source>
</evidence>
<dbReference type="PANTHER" id="PTHR11093">
    <property type="entry name" value="RUVB-RELATED REPTIN AND PONTIN"/>
    <property type="match status" value="1"/>
</dbReference>
<keyword evidence="6" id="KW-0067">ATP-binding</keyword>
<accession>A0AAT9GS10</accession>
<sequence length="454" mass="50621">MTMAEIREIRKIEREKASIHSHITGLGLDEKGKAKFKADGLVGQVEAREAAGIVVQLIKQGKMAGKGVLFVGPPGTGKTALAVAIAKELGEDTPFTTMNASEIYSTELKKTEILTQAIRKSIGVRIKQRRTVYEGVVKDIKLKVARSRLNPYSVMPREAQIVLATKDEEKTFTVGDSIAEQLVQLNVRKGDVIWIDAQTGEVSKIGKAKSFEGAKSYDIETVRQVEIPSGPIKKDKETTITVTLHDLDLNVAARNISITALFSFFSEREINSEIRESVDKWVKDIISKGEGELVPGVLFIDDAHMLDIEAFSFLTKALEADLAPILILATNRGITKIRGTDVESPHGMPLDLLDRLLIIPTRPYNADEIREILKIRADEIDVHLEDKALETLTKLGVEFSLRYAVQLLEPSFIIAQRNGRNIIKEEDVIEASKLFTDFRRSVEYVKEYEKLLLK</sequence>
<dbReference type="SUPFAM" id="SSF52540">
    <property type="entry name" value="P-loop containing nucleoside triphosphate hydrolases"/>
    <property type="match status" value="1"/>
</dbReference>
<feature type="domain" description="AAA+ ATPase" evidence="7">
    <location>
        <begin position="64"/>
        <end position="376"/>
    </location>
</feature>
<dbReference type="EC" id="3.6.4.12" evidence="2"/>
<evidence type="ECO:0000256" key="6">
    <source>
        <dbReference type="ARBA" id="ARBA00022840"/>
    </source>
</evidence>
<dbReference type="InterPro" id="IPR012340">
    <property type="entry name" value="NA-bd_OB-fold"/>
</dbReference>
<dbReference type="FunFam" id="1.10.8.60:FF:000010">
    <property type="entry name" value="RuvB-like helicase"/>
    <property type="match status" value="1"/>
</dbReference>
<gene>
    <name evidence="8" type="ORF">SJAV_15900</name>
</gene>
<evidence type="ECO:0000259" key="7">
    <source>
        <dbReference type="SMART" id="SM00382"/>
    </source>
</evidence>
<evidence type="ECO:0000256" key="3">
    <source>
        <dbReference type="ARBA" id="ARBA00022741"/>
    </source>
</evidence>
<evidence type="ECO:0000256" key="2">
    <source>
        <dbReference type="ARBA" id="ARBA00012551"/>
    </source>
</evidence>
<dbReference type="GO" id="GO:0005524">
    <property type="term" value="F:ATP binding"/>
    <property type="evidence" value="ECO:0007669"/>
    <property type="project" value="UniProtKB-KW"/>
</dbReference>
<keyword evidence="4" id="KW-0378">Hydrolase</keyword>
<name>A0AAT9GS10_9CREN</name>
<keyword evidence="3" id="KW-0547">Nucleotide-binding</keyword>
<proteinExistence type="inferred from homology"/>
<dbReference type="InterPro" id="IPR027417">
    <property type="entry name" value="P-loop_NTPase"/>
</dbReference>
<dbReference type="InterPro" id="IPR010339">
    <property type="entry name" value="TIP49_P-loop"/>
</dbReference>
<dbReference type="GO" id="GO:0003678">
    <property type="term" value="F:DNA helicase activity"/>
    <property type="evidence" value="ECO:0007669"/>
    <property type="project" value="UniProtKB-EC"/>
</dbReference>
<dbReference type="InterPro" id="IPR041048">
    <property type="entry name" value="RuvB-like_C"/>
</dbReference>
<organism evidence="8">
    <name type="scientific">Sulfurisphaera javensis</name>
    <dbReference type="NCBI Taxonomy" id="2049879"/>
    <lineage>
        <taxon>Archaea</taxon>
        <taxon>Thermoproteota</taxon>
        <taxon>Thermoprotei</taxon>
        <taxon>Sulfolobales</taxon>
        <taxon>Sulfolobaceae</taxon>
        <taxon>Sulfurisphaera</taxon>
    </lineage>
</organism>
<dbReference type="FunFam" id="3.40.50.300:FF:002221">
    <property type="entry name" value="RuvB-like 2"/>
    <property type="match status" value="1"/>
</dbReference>
<evidence type="ECO:0000313" key="8">
    <source>
        <dbReference type="EMBL" id="BFH73646.1"/>
    </source>
</evidence>
<dbReference type="Pfam" id="PF06068">
    <property type="entry name" value="TIP49"/>
    <property type="match status" value="1"/>
</dbReference>
<keyword evidence="5 8" id="KW-0347">Helicase</keyword>
<dbReference type="Gene3D" id="3.40.50.300">
    <property type="entry name" value="P-loop containing nucleotide triphosphate hydrolases"/>
    <property type="match status" value="1"/>
</dbReference>
<dbReference type="SMART" id="SM00382">
    <property type="entry name" value="AAA"/>
    <property type="match status" value="1"/>
</dbReference>
<comment type="similarity">
    <text evidence="1">Belongs to the RuvB family.</text>
</comment>
<dbReference type="InterPro" id="IPR027238">
    <property type="entry name" value="RuvB-like"/>
</dbReference>
<dbReference type="Gene3D" id="1.10.8.60">
    <property type="match status" value="1"/>
</dbReference>
<dbReference type="SUPFAM" id="SSF50249">
    <property type="entry name" value="Nucleic acid-binding proteins"/>
    <property type="match status" value="1"/>
</dbReference>
<dbReference type="GO" id="GO:0016787">
    <property type="term" value="F:hydrolase activity"/>
    <property type="evidence" value="ECO:0007669"/>
    <property type="project" value="UniProtKB-KW"/>
</dbReference>
<reference evidence="8" key="1">
    <citation type="submission" date="2024-03" db="EMBL/GenBank/DDBJ databases">
        <title>Complete genome sequence of Sulfurisphaera javensis strain KD-1.</title>
        <authorList>
            <person name="Sakai H."/>
            <person name="Nur N."/>
            <person name="Suwanto A."/>
            <person name="Kurosawa N."/>
        </authorList>
    </citation>
    <scope>NUCLEOTIDE SEQUENCE</scope>
    <source>
        <strain evidence="8">KD-1</strain>
    </source>
</reference>
<evidence type="ECO:0000256" key="1">
    <source>
        <dbReference type="ARBA" id="ARBA00007519"/>
    </source>
</evidence>
<evidence type="ECO:0000256" key="5">
    <source>
        <dbReference type="ARBA" id="ARBA00022806"/>
    </source>
</evidence>
<dbReference type="InterPro" id="IPR042487">
    <property type="entry name" value="RuvBL1/2_DNA/RNA_bd_dom"/>
</dbReference>
<protein>
    <recommendedName>
        <fullName evidence="2">DNA helicase</fullName>
        <ecNumber evidence="2">3.6.4.12</ecNumber>
    </recommendedName>
</protein>
<dbReference type="AlphaFoldDB" id="A0AAT9GS10"/>